<feature type="binding site" evidence="6">
    <location>
        <position position="137"/>
    </location>
    <ligand>
        <name>S-adenosyl-L-methionine</name>
        <dbReference type="ChEBI" id="CHEBI:59789"/>
    </ligand>
</feature>
<keyword evidence="10" id="KW-1185">Reference proteome</keyword>
<dbReference type="PROSITE" id="PS01183">
    <property type="entry name" value="UBIE_1"/>
    <property type="match status" value="1"/>
</dbReference>
<feature type="chain" id="PRO_5015972437" description="2-methoxy-6-polyprenyl-1,4-benzoquinol methylase, mitochondrial" evidence="8">
    <location>
        <begin position="23"/>
        <end position="340"/>
    </location>
</feature>
<proteinExistence type="inferred from homology"/>
<dbReference type="Gene3D" id="3.40.50.150">
    <property type="entry name" value="Vaccinia Virus protein VP39"/>
    <property type="match status" value="1"/>
</dbReference>
<comment type="pathway">
    <text evidence="6">Cofactor biosynthesis; ubiquinone biosynthesis.</text>
</comment>
<dbReference type="Pfam" id="PF01209">
    <property type="entry name" value="Ubie_methyltran"/>
    <property type="match status" value="1"/>
</dbReference>
<sequence length="340" mass="36054">MALRRCASLLAAQRLQFAAASAAPAFASSSSAAFSSGATEISSQQQQQQQQAQQQQQEQQQQPGADEEANTADFGFREVPRAAKAGLVGEVFTSVASSYDVMNDLMSGGLHRLWKDRLVETLRPFPGMRHLDVAGGTGDVALRVLAAITAAESEAAARAAAPASAGPAPAPDAAPEPGHVTVCDINGSMLAVGRDKAARAGLLGRTTWVQGDAEKLPFPDGCVDAYTIAFGIRNVTDRGAALREALRVLRPGGRFLCLEFSQVTVPLLRQAYDAYSFAVIPRVGQLVAGDAESYQYLVESIRRFPDQEAFAGMMRAEGFQAVTYENLTAGVVALHSGFKF</sequence>
<evidence type="ECO:0000256" key="2">
    <source>
        <dbReference type="ARBA" id="ARBA00022679"/>
    </source>
</evidence>
<keyword evidence="6" id="KW-0496">Mitochondrion</keyword>
<keyword evidence="3 6" id="KW-0831">Ubiquinone biosynthesis</keyword>
<feature type="region of interest" description="Disordered" evidence="7">
    <location>
        <begin position="37"/>
        <end position="69"/>
    </location>
</feature>
<keyword evidence="6" id="KW-0472">Membrane</keyword>
<dbReference type="PANTHER" id="PTHR43591:SF24">
    <property type="entry name" value="2-METHOXY-6-POLYPRENYL-1,4-BENZOQUINOL METHYLASE, MITOCHONDRIAL"/>
    <property type="match status" value="1"/>
</dbReference>
<accession>A0A2V0NZW4</accession>
<feature type="binding site" evidence="6">
    <location>
        <position position="184"/>
    </location>
    <ligand>
        <name>S-adenosyl-L-methionine</name>
        <dbReference type="ChEBI" id="CHEBI:59789"/>
    </ligand>
</feature>
<keyword evidence="6" id="KW-0999">Mitochondrion inner membrane</keyword>
<organism evidence="9 10">
    <name type="scientific">Raphidocelis subcapitata</name>
    <dbReference type="NCBI Taxonomy" id="307507"/>
    <lineage>
        <taxon>Eukaryota</taxon>
        <taxon>Viridiplantae</taxon>
        <taxon>Chlorophyta</taxon>
        <taxon>core chlorophytes</taxon>
        <taxon>Chlorophyceae</taxon>
        <taxon>CS clade</taxon>
        <taxon>Sphaeropleales</taxon>
        <taxon>Selenastraceae</taxon>
        <taxon>Raphidocelis</taxon>
    </lineage>
</organism>
<dbReference type="InterPro" id="IPR029063">
    <property type="entry name" value="SAM-dependent_MTases_sf"/>
</dbReference>
<comment type="subunit">
    <text evidence="5">Component of a multi-subunit COQ enzyme complex, composed of at least COQ3, COQ4, COQ5, COQ6, COQ7 and COQ9. Interacts with PYURF; the interaction is direct, stabilizes COQ5 protein and associates PYURF with COQ enzyme complex.</text>
</comment>
<gene>
    <name evidence="6" type="primary">COQ5</name>
    <name evidence="9" type="ORF">Rsub_02471</name>
</gene>
<protein>
    <recommendedName>
        <fullName evidence="6">2-methoxy-6-polyprenyl-1,4-benzoquinol methylase, mitochondrial</fullName>
        <ecNumber evidence="6">2.1.1.201</ecNumber>
    </recommendedName>
    <alternativeName>
        <fullName evidence="6">Ubiquinone biosynthesis methyltransferase COQ5</fullName>
    </alternativeName>
</protein>
<comment type="subcellular location">
    <subcellularLocation>
        <location evidence="6">Mitochondrion inner membrane</location>
        <topology evidence="6">Peripheral membrane protein</topology>
        <orientation evidence="6">Matrix side</orientation>
    </subcellularLocation>
</comment>
<dbReference type="AlphaFoldDB" id="A0A2V0NZW4"/>
<feature type="signal peptide" evidence="8">
    <location>
        <begin position="1"/>
        <end position="22"/>
    </location>
</feature>
<name>A0A2V0NZW4_9CHLO</name>
<dbReference type="SUPFAM" id="SSF53335">
    <property type="entry name" value="S-adenosyl-L-methionine-dependent methyltransferases"/>
    <property type="match status" value="1"/>
</dbReference>
<dbReference type="HAMAP" id="MF_01813">
    <property type="entry name" value="MenG_UbiE_methyltr"/>
    <property type="match status" value="1"/>
</dbReference>
<evidence type="ECO:0000256" key="4">
    <source>
        <dbReference type="ARBA" id="ARBA00022691"/>
    </source>
</evidence>
<comment type="catalytic activity">
    <reaction evidence="6">
        <text>a 2-methoxy-6-(all-trans-polyprenyl)benzene-1,4-diol + S-adenosyl-L-methionine = a 5-methoxy-2-methyl-3-(all-trans-polyprenyl)benzene-1,4-diol + S-adenosyl-L-homocysteine + H(+)</text>
        <dbReference type="Rhea" id="RHEA:28286"/>
        <dbReference type="Rhea" id="RHEA-COMP:10858"/>
        <dbReference type="Rhea" id="RHEA-COMP:10859"/>
        <dbReference type="ChEBI" id="CHEBI:15378"/>
        <dbReference type="ChEBI" id="CHEBI:57856"/>
        <dbReference type="ChEBI" id="CHEBI:59789"/>
        <dbReference type="ChEBI" id="CHEBI:84166"/>
        <dbReference type="ChEBI" id="CHEBI:84167"/>
        <dbReference type="EC" id="2.1.1.201"/>
    </reaction>
</comment>
<dbReference type="GO" id="GO:0031314">
    <property type="term" value="C:extrinsic component of mitochondrial inner membrane"/>
    <property type="evidence" value="ECO:0007669"/>
    <property type="project" value="UniProtKB-UniRule"/>
</dbReference>
<evidence type="ECO:0000256" key="8">
    <source>
        <dbReference type="SAM" id="SignalP"/>
    </source>
</evidence>
<dbReference type="GO" id="GO:0008425">
    <property type="term" value="F:2-methoxy-6-polyprenyl-1,4-benzoquinol methyltransferase activity"/>
    <property type="evidence" value="ECO:0007669"/>
    <property type="project" value="UniProtKB-UniRule"/>
</dbReference>
<dbReference type="InterPro" id="IPR023576">
    <property type="entry name" value="UbiE/COQ5_MeTrFase_CS"/>
</dbReference>
<dbReference type="OrthoDB" id="6329284at2759"/>
<dbReference type="EC" id="2.1.1.201" evidence="6"/>
<evidence type="ECO:0000256" key="1">
    <source>
        <dbReference type="ARBA" id="ARBA00022603"/>
    </source>
</evidence>
<evidence type="ECO:0000313" key="9">
    <source>
        <dbReference type="EMBL" id="GBF90365.1"/>
    </source>
</evidence>
<dbReference type="PROSITE" id="PS01184">
    <property type="entry name" value="UBIE_2"/>
    <property type="match status" value="1"/>
</dbReference>
<dbReference type="Proteomes" id="UP000247498">
    <property type="component" value="Unassembled WGS sequence"/>
</dbReference>
<comment type="caution">
    <text evidence="6">Lacks conserved residue(s) required for the propagation of feature annotation.</text>
</comment>
<evidence type="ECO:0000256" key="7">
    <source>
        <dbReference type="SAM" id="MobiDB-lite"/>
    </source>
</evidence>
<feature type="binding site" evidence="6">
    <location>
        <begin position="212"/>
        <end position="213"/>
    </location>
    <ligand>
        <name>S-adenosyl-L-methionine</name>
        <dbReference type="ChEBI" id="CHEBI:59789"/>
    </ligand>
</feature>
<comment type="similarity">
    <text evidence="6">Belongs to the class I-like SAM-binding methyltransferase superfamily. MenG/UbiE family.</text>
</comment>
<dbReference type="UniPathway" id="UPA00232"/>
<dbReference type="InterPro" id="IPR004033">
    <property type="entry name" value="UbiE/COQ5_MeTrFase"/>
</dbReference>
<comment type="caution">
    <text evidence="9">The sequence shown here is derived from an EMBL/GenBank/DDBJ whole genome shotgun (WGS) entry which is preliminary data.</text>
</comment>
<comment type="function">
    <text evidence="6">Methyltransferase required for the conversion of 2-polyprenyl-6-methoxy-1,4-benzoquinol (DDMQH2) to 2-polyprenyl-3-methyl-6-methoxy-1,4-benzoquinol (DMQH2).</text>
</comment>
<feature type="compositionally biased region" description="Low complexity" evidence="7">
    <location>
        <begin position="37"/>
        <end position="62"/>
    </location>
</feature>
<dbReference type="InParanoid" id="A0A2V0NZW4"/>
<dbReference type="GO" id="GO:0032259">
    <property type="term" value="P:methylation"/>
    <property type="evidence" value="ECO:0007669"/>
    <property type="project" value="UniProtKB-KW"/>
</dbReference>
<evidence type="ECO:0000256" key="5">
    <source>
        <dbReference type="ARBA" id="ARBA00046387"/>
    </source>
</evidence>
<dbReference type="PROSITE" id="PS51608">
    <property type="entry name" value="SAM_MT_UBIE"/>
    <property type="match status" value="1"/>
</dbReference>
<keyword evidence="1 6" id="KW-0489">Methyltransferase</keyword>
<dbReference type="FunCoup" id="A0A2V0NZW4">
    <property type="interactions" value="1932"/>
</dbReference>
<dbReference type="CDD" id="cd02440">
    <property type="entry name" value="AdoMet_MTases"/>
    <property type="match status" value="1"/>
</dbReference>
<dbReference type="NCBIfam" id="TIGR01934">
    <property type="entry name" value="MenG_MenH_UbiE"/>
    <property type="match status" value="1"/>
</dbReference>
<evidence type="ECO:0000256" key="6">
    <source>
        <dbReference type="HAMAP-Rule" id="MF_03191"/>
    </source>
</evidence>
<dbReference type="FunFam" id="3.40.50.150:FF:000064">
    <property type="entry name" value="2-methoxy-6-polyprenyl-1,4-benzoquinol methylase, mitochondrial"/>
    <property type="match status" value="1"/>
</dbReference>
<dbReference type="STRING" id="307507.A0A2V0NZW4"/>
<reference evidence="9 10" key="1">
    <citation type="journal article" date="2018" name="Sci. Rep.">
        <title>Raphidocelis subcapitata (=Pseudokirchneriella subcapitata) provides an insight into genome evolution and environmental adaptations in the Sphaeropleales.</title>
        <authorList>
            <person name="Suzuki S."/>
            <person name="Yamaguchi H."/>
            <person name="Nakajima N."/>
            <person name="Kawachi M."/>
        </authorList>
    </citation>
    <scope>NUCLEOTIDE SEQUENCE [LARGE SCALE GENOMIC DNA]</scope>
    <source>
        <strain evidence="9 10">NIES-35</strain>
    </source>
</reference>
<keyword evidence="8" id="KW-0732">Signal</keyword>
<dbReference type="PANTHER" id="PTHR43591">
    <property type="entry name" value="METHYLTRANSFERASE"/>
    <property type="match status" value="1"/>
</dbReference>
<evidence type="ECO:0000313" key="10">
    <source>
        <dbReference type="Proteomes" id="UP000247498"/>
    </source>
</evidence>
<evidence type="ECO:0000256" key="3">
    <source>
        <dbReference type="ARBA" id="ARBA00022688"/>
    </source>
</evidence>
<keyword evidence="2 6" id="KW-0808">Transferase</keyword>
<keyword evidence="4 6" id="KW-0949">S-adenosyl-L-methionine</keyword>
<dbReference type="EMBL" id="BDRX01000016">
    <property type="protein sequence ID" value="GBF90365.1"/>
    <property type="molecule type" value="Genomic_DNA"/>
</dbReference>